<feature type="transmembrane region" description="Helical" evidence="2">
    <location>
        <begin position="223"/>
        <end position="243"/>
    </location>
</feature>
<keyword evidence="2" id="KW-1133">Transmembrane helix</keyword>
<feature type="compositionally biased region" description="Basic and acidic residues" evidence="1">
    <location>
        <begin position="395"/>
        <end position="408"/>
    </location>
</feature>
<evidence type="ECO:0000259" key="3">
    <source>
        <dbReference type="Pfam" id="PF26514"/>
    </source>
</evidence>
<organism evidence="4 5">
    <name type="scientific">candidate division WS6 bacterium 34_10</name>
    <dbReference type="NCBI Taxonomy" id="1641389"/>
    <lineage>
        <taxon>Bacteria</taxon>
        <taxon>Candidatus Dojkabacteria</taxon>
    </lineage>
</organism>
<dbReference type="InterPro" id="IPR058486">
    <property type="entry name" value="DUF8173"/>
</dbReference>
<protein>
    <recommendedName>
        <fullName evidence="3">DUF8173 domain-containing protein</fullName>
    </recommendedName>
</protein>
<name>A0A101HJ95_9BACT</name>
<accession>A0A101HJ95</accession>
<reference evidence="5" key="1">
    <citation type="journal article" date="2015" name="MBio">
        <title>Genome-Resolved Metagenomic Analysis Reveals Roles for Candidate Phyla and Other Microbial Community Members in Biogeochemical Transformations in Oil Reservoirs.</title>
        <authorList>
            <person name="Hu P."/>
            <person name="Tom L."/>
            <person name="Singh A."/>
            <person name="Thomas B.C."/>
            <person name="Baker B.J."/>
            <person name="Piceno Y.M."/>
            <person name="Andersen G.L."/>
            <person name="Banfield J.F."/>
        </authorList>
    </citation>
    <scope>NUCLEOTIDE SEQUENCE [LARGE SCALE GENOMIC DNA]</scope>
</reference>
<proteinExistence type="predicted"/>
<evidence type="ECO:0000256" key="1">
    <source>
        <dbReference type="SAM" id="MobiDB-lite"/>
    </source>
</evidence>
<dbReference type="AlphaFoldDB" id="A0A101HJ95"/>
<keyword evidence="2" id="KW-0812">Transmembrane</keyword>
<evidence type="ECO:0000313" key="4">
    <source>
        <dbReference type="EMBL" id="KUK77858.1"/>
    </source>
</evidence>
<feature type="domain" description="DUF8173" evidence="3">
    <location>
        <begin position="220"/>
        <end position="365"/>
    </location>
</feature>
<dbReference type="Proteomes" id="UP000053904">
    <property type="component" value="Unassembled WGS sequence"/>
</dbReference>
<evidence type="ECO:0000313" key="5">
    <source>
        <dbReference type="Proteomes" id="UP000053904"/>
    </source>
</evidence>
<gene>
    <name evidence="4" type="ORF">XD93_0045</name>
</gene>
<comment type="caution">
    <text evidence="4">The sequence shown here is derived from an EMBL/GenBank/DDBJ whole genome shotgun (WGS) entry which is preliminary data.</text>
</comment>
<keyword evidence="2" id="KW-0472">Membrane</keyword>
<dbReference type="EMBL" id="LGGO01000002">
    <property type="protein sequence ID" value="KUK77858.1"/>
    <property type="molecule type" value="Genomic_DNA"/>
</dbReference>
<sequence>MKIFKKILLTLPLLLLLTTISLLLPSKTEAAQFEFKPYTLNSDQTVDEDLYVVADDIKIDGVVDGDVILIGNTVKLDGTITGDAYIIGTTLTIDSNIYGNIFVLGNNTKIEGLVTDNTYIISSFLDYQADTQRDMLAIFFDGILKGSVGDDLRAIGVKPQIESIIRGDLVLIGEQGNLTETTVTGEIYDSNRLSRIAESQGVDIEETPSFGLETIWESRALSLTINFLSFLLVGFILISISPVKTYKIQEQITGSTNEFLKSLAVGFIVFMLIPIPLFILTISIVGAPAAMLITGLLIFLMFFGKVWVETALGKEILGLLKVEGYRPFKSFLTGRVLTILVNIIPIVRGFYNMILSFVALGAVIRMKKGYYQLANKEAKEYREKNKDTKKKTIKKTTEKKKTNKKRES</sequence>
<feature type="transmembrane region" description="Helical" evidence="2">
    <location>
        <begin position="263"/>
        <end position="284"/>
    </location>
</feature>
<evidence type="ECO:0000256" key="2">
    <source>
        <dbReference type="SAM" id="Phobius"/>
    </source>
</evidence>
<feature type="transmembrane region" description="Helical" evidence="2">
    <location>
        <begin position="350"/>
        <end position="366"/>
    </location>
</feature>
<feature type="transmembrane region" description="Helical" evidence="2">
    <location>
        <begin position="290"/>
        <end position="308"/>
    </location>
</feature>
<dbReference type="Pfam" id="PF26514">
    <property type="entry name" value="DUF8173"/>
    <property type="match status" value="1"/>
</dbReference>
<feature type="region of interest" description="Disordered" evidence="1">
    <location>
        <begin position="380"/>
        <end position="408"/>
    </location>
</feature>